<evidence type="ECO:0000256" key="7">
    <source>
        <dbReference type="HAMAP-Rule" id="MF_00178"/>
    </source>
</evidence>
<dbReference type="InterPro" id="IPR002180">
    <property type="entry name" value="LS/RS"/>
</dbReference>
<dbReference type="AlphaFoldDB" id="A0A515ELD0"/>
<sequence length="170" mass="18570">MTHSSNSIPNTGAYAPNGKPVRVAFIQSSWHEDIVDQGRTSFLAEIARLGSPVEAVTCFKVPGAFEIPLHAQKLAKSGQFDAIVACGFVVNGGIYRHEFVTEAVISGLMRVQLDTEVPVFSVVLTPLNFHEHQEHVKFFTQHFLTKGAEAAQACVQTVHSLRNVEKLISA</sequence>
<evidence type="ECO:0000256" key="4">
    <source>
        <dbReference type="ARBA" id="ARBA00022619"/>
    </source>
</evidence>
<evidence type="ECO:0000256" key="1">
    <source>
        <dbReference type="ARBA" id="ARBA00004917"/>
    </source>
</evidence>
<keyword evidence="5 7" id="KW-0808">Transferase</keyword>
<evidence type="ECO:0000256" key="3">
    <source>
        <dbReference type="ARBA" id="ARBA00012664"/>
    </source>
</evidence>
<feature type="binding site" evidence="7">
    <location>
        <position position="121"/>
    </location>
    <ligand>
        <name>5-amino-6-(D-ribitylamino)uracil</name>
        <dbReference type="ChEBI" id="CHEBI:15934"/>
    </ligand>
</feature>
<dbReference type="Proteomes" id="UP000317365">
    <property type="component" value="Chromosome"/>
</dbReference>
<evidence type="ECO:0000313" key="9">
    <source>
        <dbReference type="Proteomes" id="UP000317365"/>
    </source>
</evidence>
<dbReference type="GO" id="GO:0009349">
    <property type="term" value="C:riboflavin synthase complex"/>
    <property type="evidence" value="ECO:0007669"/>
    <property type="project" value="UniProtKB-UniRule"/>
</dbReference>
<organism evidence="8 9">
    <name type="scientific">Rhodoferax aquaticus</name>
    <dbReference type="NCBI Taxonomy" id="2527691"/>
    <lineage>
        <taxon>Bacteria</taxon>
        <taxon>Pseudomonadati</taxon>
        <taxon>Pseudomonadota</taxon>
        <taxon>Betaproteobacteria</taxon>
        <taxon>Burkholderiales</taxon>
        <taxon>Comamonadaceae</taxon>
        <taxon>Rhodoferax</taxon>
    </lineage>
</organism>
<dbReference type="NCBIfam" id="TIGR00114">
    <property type="entry name" value="lumazine-synth"/>
    <property type="match status" value="1"/>
</dbReference>
<dbReference type="GO" id="GO:0009231">
    <property type="term" value="P:riboflavin biosynthetic process"/>
    <property type="evidence" value="ECO:0007669"/>
    <property type="project" value="UniProtKB-UniRule"/>
</dbReference>
<accession>A0A515ELD0</accession>
<dbReference type="GO" id="GO:0005829">
    <property type="term" value="C:cytosol"/>
    <property type="evidence" value="ECO:0007669"/>
    <property type="project" value="TreeGrafter"/>
</dbReference>
<evidence type="ECO:0000256" key="6">
    <source>
        <dbReference type="ARBA" id="ARBA00048785"/>
    </source>
</evidence>
<dbReference type="GO" id="GO:0000906">
    <property type="term" value="F:6,7-dimethyl-8-ribityllumazine synthase activity"/>
    <property type="evidence" value="ECO:0007669"/>
    <property type="project" value="UniProtKB-UniRule"/>
</dbReference>
<gene>
    <name evidence="7" type="primary">ribH</name>
    <name evidence="8" type="ORF">EXZ61_04350</name>
</gene>
<feature type="binding site" evidence="7">
    <location>
        <begin position="64"/>
        <end position="66"/>
    </location>
    <ligand>
        <name>5-amino-6-(D-ribitylamino)uracil</name>
        <dbReference type="ChEBI" id="CHEBI:15934"/>
    </ligand>
</feature>
<dbReference type="UniPathway" id="UPA00275">
    <property type="reaction ID" value="UER00404"/>
</dbReference>
<dbReference type="EC" id="2.5.1.78" evidence="3 7"/>
<reference evidence="9" key="2">
    <citation type="journal article" date="2020" name="Int. J. Syst. Evol. Microbiol.">
        <title>Genomic insights into a novel species Rhodoferax aquaticus sp. nov., isolated from freshwater.</title>
        <authorList>
            <person name="Li T."/>
            <person name="Zhuo Y."/>
            <person name="Jin C.Z."/>
            <person name="Wu X."/>
            <person name="Ko S.R."/>
            <person name="Jin F.J."/>
            <person name="Ahn C.Y."/>
            <person name="Oh H.M."/>
            <person name="Lee H.G."/>
            <person name="Jin L."/>
        </authorList>
    </citation>
    <scope>NUCLEOTIDE SEQUENCE [LARGE SCALE GENOMIC DNA]</scope>
    <source>
        <strain evidence="9">Gr-4</strain>
    </source>
</reference>
<dbReference type="PANTHER" id="PTHR21058:SF0">
    <property type="entry name" value="6,7-DIMETHYL-8-RIBITYLLUMAZINE SYNTHASE"/>
    <property type="match status" value="1"/>
</dbReference>
<dbReference type="PANTHER" id="PTHR21058">
    <property type="entry name" value="6,7-DIMETHYL-8-RIBITYLLUMAZINE SYNTHASE DMRL SYNTHASE LUMAZINE SYNTHASE"/>
    <property type="match status" value="1"/>
</dbReference>
<comment type="catalytic activity">
    <reaction evidence="6 7">
        <text>(2S)-2-hydroxy-3-oxobutyl phosphate + 5-amino-6-(D-ribitylamino)uracil = 6,7-dimethyl-8-(1-D-ribityl)lumazine + phosphate + 2 H2O + H(+)</text>
        <dbReference type="Rhea" id="RHEA:26152"/>
        <dbReference type="ChEBI" id="CHEBI:15377"/>
        <dbReference type="ChEBI" id="CHEBI:15378"/>
        <dbReference type="ChEBI" id="CHEBI:15934"/>
        <dbReference type="ChEBI" id="CHEBI:43474"/>
        <dbReference type="ChEBI" id="CHEBI:58201"/>
        <dbReference type="ChEBI" id="CHEBI:58830"/>
        <dbReference type="EC" id="2.5.1.78"/>
    </reaction>
</comment>
<name>A0A515ELD0_9BURK</name>
<dbReference type="InterPro" id="IPR036467">
    <property type="entry name" value="LS/RS_sf"/>
</dbReference>
<dbReference type="SUPFAM" id="SSF52121">
    <property type="entry name" value="Lumazine synthase"/>
    <property type="match status" value="1"/>
</dbReference>
<comment type="caution">
    <text evidence="7">Lacks conserved residue(s) required for the propagation of feature annotation.</text>
</comment>
<protein>
    <recommendedName>
        <fullName evidence="3 7">6,7-dimethyl-8-ribityllumazine synthase</fullName>
        <shortName evidence="7">DMRL synthase</shortName>
        <shortName evidence="7">LS</shortName>
        <shortName evidence="7">Lumazine synthase</shortName>
        <ecNumber evidence="3 7">2.5.1.78</ecNumber>
    </recommendedName>
</protein>
<feature type="binding site" evidence="7">
    <location>
        <begin position="88"/>
        <end position="90"/>
    </location>
    <ligand>
        <name>5-amino-6-(D-ribitylamino)uracil</name>
        <dbReference type="ChEBI" id="CHEBI:15934"/>
    </ligand>
</feature>
<dbReference type="Pfam" id="PF00885">
    <property type="entry name" value="DMRL_synthase"/>
    <property type="match status" value="1"/>
</dbReference>
<feature type="binding site" evidence="7">
    <location>
        <position position="30"/>
    </location>
    <ligand>
        <name>5-amino-6-(D-ribitylamino)uracil</name>
        <dbReference type="ChEBI" id="CHEBI:15934"/>
    </ligand>
</feature>
<reference evidence="9" key="1">
    <citation type="submission" date="2019-02" db="EMBL/GenBank/DDBJ databases">
        <title>Complete genome sequence of Rhodoferax sp. Gr-4.</title>
        <authorList>
            <person name="Jin L."/>
        </authorList>
    </citation>
    <scope>NUCLEOTIDE SEQUENCE [LARGE SCALE GENOMIC DNA]</scope>
    <source>
        <strain evidence="9">Gr-4</strain>
    </source>
</reference>
<feature type="active site" description="Proton donor" evidence="7">
    <location>
        <position position="96"/>
    </location>
</feature>
<proteinExistence type="inferred from homology"/>
<evidence type="ECO:0000256" key="5">
    <source>
        <dbReference type="ARBA" id="ARBA00022679"/>
    </source>
</evidence>
<dbReference type="HAMAP" id="MF_00178">
    <property type="entry name" value="Lumazine_synth"/>
    <property type="match status" value="1"/>
</dbReference>
<keyword evidence="4 7" id="KW-0686">Riboflavin biosynthesis</keyword>
<comment type="pathway">
    <text evidence="1 7">Cofactor biosynthesis; riboflavin biosynthesis; riboflavin from 2-hydroxy-3-oxobutyl phosphate and 5-amino-6-(D-ribitylamino)uracil: step 1/2.</text>
</comment>
<dbReference type="EMBL" id="CP036282">
    <property type="protein sequence ID" value="QDL53468.1"/>
    <property type="molecule type" value="Genomic_DNA"/>
</dbReference>
<comment type="function">
    <text evidence="7">Catalyzes the formation of 6,7-dimethyl-8-ribityllumazine by condensation of 5-amino-6-(D-ribitylamino)uracil with 3,4-dihydroxy-2-butanone 4-phosphate. This is the penultimate step in the biosynthesis of riboflavin.</text>
</comment>
<dbReference type="Gene3D" id="3.40.50.960">
    <property type="entry name" value="Lumazine/riboflavin synthase"/>
    <property type="match status" value="1"/>
</dbReference>
<keyword evidence="9" id="KW-1185">Reference proteome</keyword>
<feature type="binding site" evidence="7">
    <location>
        <position position="135"/>
    </location>
    <ligand>
        <name>(2S)-2-hydroxy-3-oxobutyl phosphate</name>
        <dbReference type="ChEBI" id="CHEBI:58830"/>
    </ligand>
</feature>
<comment type="similarity">
    <text evidence="2 7">Belongs to the DMRL synthase family.</text>
</comment>
<dbReference type="RefSeq" id="WP_142809385.1">
    <property type="nucleotide sequence ID" value="NZ_CP036282.1"/>
</dbReference>
<evidence type="ECO:0000313" key="8">
    <source>
        <dbReference type="EMBL" id="QDL53468.1"/>
    </source>
</evidence>
<dbReference type="KEGG" id="rhg:EXZ61_04350"/>
<dbReference type="InterPro" id="IPR034964">
    <property type="entry name" value="LS"/>
</dbReference>
<evidence type="ECO:0000256" key="2">
    <source>
        <dbReference type="ARBA" id="ARBA00007424"/>
    </source>
</evidence>
<dbReference type="NCBIfam" id="NF009084">
    <property type="entry name" value="PRK12419.1"/>
    <property type="match status" value="1"/>
</dbReference>